<comment type="caution">
    <text evidence="2">The sequence shown here is derived from an EMBL/GenBank/DDBJ whole genome shotgun (WGS) entry which is preliminary data.</text>
</comment>
<organism evidence="2 3">
    <name type="scientific">Dehalobacterium formicoaceticum</name>
    <dbReference type="NCBI Taxonomy" id="51515"/>
    <lineage>
        <taxon>Bacteria</taxon>
        <taxon>Bacillati</taxon>
        <taxon>Bacillota</taxon>
        <taxon>Clostridia</taxon>
        <taxon>Eubacteriales</taxon>
        <taxon>Peptococcaceae</taxon>
        <taxon>Dehalobacterium</taxon>
    </lineage>
</organism>
<name>A0ABT1Y5F3_9FIRM</name>
<dbReference type="Pfam" id="PF13443">
    <property type="entry name" value="HTH_26"/>
    <property type="match status" value="1"/>
</dbReference>
<dbReference type="SUPFAM" id="SSF47413">
    <property type="entry name" value="lambda repressor-like DNA-binding domains"/>
    <property type="match status" value="1"/>
</dbReference>
<feature type="domain" description="HTH cro/C1-type" evidence="1">
    <location>
        <begin position="7"/>
        <end position="67"/>
    </location>
</feature>
<sequence>MAISYNKLWKLLIDKGMKKMDLRDVCKISPSTLSKLSKNQPVSIEVIQKICNELDCTSADIMDLTPDE</sequence>
<reference evidence="2 3" key="1">
    <citation type="submission" date="2022-08" db="EMBL/GenBank/DDBJ databases">
        <title>Proteogenomics of the novel Dehalobacterium formicoaceticum strain EZ94 highlights a key role of methyltransferases during anaerobic dichloromethane degradation.</title>
        <authorList>
            <person name="Wasmund K."/>
        </authorList>
    </citation>
    <scope>NUCLEOTIDE SEQUENCE [LARGE SCALE GENOMIC DNA]</scope>
    <source>
        <strain evidence="2 3">EZ94</strain>
    </source>
</reference>
<dbReference type="CDD" id="cd00093">
    <property type="entry name" value="HTH_XRE"/>
    <property type="match status" value="1"/>
</dbReference>
<dbReference type="InterPro" id="IPR010982">
    <property type="entry name" value="Lambda_DNA-bd_dom_sf"/>
</dbReference>
<dbReference type="Gene3D" id="1.10.260.40">
    <property type="entry name" value="lambda repressor-like DNA-binding domains"/>
    <property type="match status" value="1"/>
</dbReference>
<keyword evidence="3" id="KW-1185">Reference proteome</keyword>
<protein>
    <submittedName>
        <fullName evidence="2">Helix-turn-helix transcriptional regulator</fullName>
    </submittedName>
</protein>
<evidence type="ECO:0000313" key="2">
    <source>
        <dbReference type="EMBL" id="MCR6546112.1"/>
    </source>
</evidence>
<evidence type="ECO:0000313" key="3">
    <source>
        <dbReference type="Proteomes" id="UP001524944"/>
    </source>
</evidence>
<proteinExistence type="predicted"/>
<dbReference type="EMBL" id="JANPWE010000005">
    <property type="protein sequence ID" value="MCR6546112.1"/>
    <property type="molecule type" value="Genomic_DNA"/>
</dbReference>
<gene>
    <name evidence="2" type="ORF">NVS47_11400</name>
</gene>
<dbReference type="InterPro" id="IPR001387">
    <property type="entry name" value="Cro/C1-type_HTH"/>
</dbReference>
<evidence type="ECO:0000259" key="1">
    <source>
        <dbReference type="Pfam" id="PF13443"/>
    </source>
</evidence>
<accession>A0ABT1Y5F3</accession>
<dbReference type="RefSeq" id="WP_257913543.1">
    <property type="nucleotide sequence ID" value="NZ_JANPWE010000005.1"/>
</dbReference>
<dbReference type="Proteomes" id="UP001524944">
    <property type="component" value="Unassembled WGS sequence"/>
</dbReference>